<dbReference type="FunFam" id="3.40.1190.20:FF:000003">
    <property type="entry name" value="Phosphomethylpyrimidine kinase ThiD"/>
    <property type="match status" value="1"/>
</dbReference>
<comment type="caution">
    <text evidence="8">The sequence shown here is derived from an EMBL/GenBank/DDBJ whole genome shotgun (WGS) entry which is preliminary data.</text>
</comment>
<evidence type="ECO:0000256" key="2">
    <source>
        <dbReference type="ARBA" id="ARBA00012135"/>
    </source>
</evidence>
<keyword evidence="5 8" id="KW-0418">Kinase</keyword>
<reference evidence="8" key="2">
    <citation type="submission" date="2021-01" db="EMBL/GenBank/DDBJ databases">
        <authorList>
            <person name="Mieszkin S."/>
            <person name="Pouder E."/>
            <person name="Alain K."/>
        </authorList>
    </citation>
    <scope>NUCLEOTIDE SEQUENCE</scope>
    <source>
        <strain evidence="8">HW T2.11</strain>
    </source>
</reference>
<dbReference type="Gene3D" id="3.40.1190.20">
    <property type="match status" value="1"/>
</dbReference>
<evidence type="ECO:0000256" key="1">
    <source>
        <dbReference type="ARBA" id="ARBA00004948"/>
    </source>
</evidence>
<organism evidence="8 9">
    <name type="scientific">Acidisoma silvae</name>
    <dbReference type="NCBI Taxonomy" id="2802396"/>
    <lineage>
        <taxon>Bacteria</taxon>
        <taxon>Pseudomonadati</taxon>
        <taxon>Pseudomonadota</taxon>
        <taxon>Alphaproteobacteria</taxon>
        <taxon>Acetobacterales</taxon>
        <taxon>Acidocellaceae</taxon>
        <taxon>Acidisoma</taxon>
    </lineage>
</organism>
<dbReference type="AlphaFoldDB" id="A0A963YSS1"/>
<evidence type="ECO:0000256" key="4">
    <source>
        <dbReference type="ARBA" id="ARBA00022741"/>
    </source>
</evidence>
<name>A0A963YSS1_9PROT</name>
<dbReference type="Pfam" id="PF08543">
    <property type="entry name" value="Phos_pyr_kin"/>
    <property type="match status" value="1"/>
</dbReference>
<dbReference type="GO" id="GO:0008972">
    <property type="term" value="F:phosphomethylpyrimidine kinase activity"/>
    <property type="evidence" value="ECO:0007669"/>
    <property type="project" value="InterPro"/>
</dbReference>
<reference evidence="8" key="1">
    <citation type="journal article" date="2021" name="Microorganisms">
        <title>Acidisoma silvae sp. nov. and Acidisomacellulosilytica sp. nov., Two Acidophilic Bacteria Isolated from Decaying Wood, Hydrolyzing Cellulose and Producing Poly-3-hydroxybutyrate.</title>
        <authorList>
            <person name="Mieszkin S."/>
            <person name="Pouder E."/>
            <person name="Uroz S."/>
            <person name="Simon-Colin C."/>
            <person name="Alain K."/>
        </authorList>
    </citation>
    <scope>NUCLEOTIDE SEQUENCE</scope>
    <source>
        <strain evidence="8">HW T2.11</strain>
    </source>
</reference>
<dbReference type="InterPro" id="IPR013749">
    <property type="entry name" value="PM/HMP-P_kinase-1"/>
</dbReference>
<dbReference type="PANTHER" id="PTHR20858:SF17">
    <property type="entry name" value="HYDROXYMETHYLPYRIMIDINE_PHOSPHOMETHYLPYRIMIDINE KINASE THI20-RELATED"/>
    <property type="match status" value="1"/>
</dbReference>
<dbReference type="EMBL" id="JAESVB010000006">
    <property type="protein sequence ID" value="MCB8876352.1"/>
    <property type="molecule type" value="Genomic_DNA"/>
</dbReference>
<evidence type="ECO:0000259" key="7">
    <source>
        <dbReference type="Pfam" id="PF08543"/>
    </source>
</evidence>
<keyword evidence="4" id="KW-0547">Nucleotide-binding</keyword>
<dbReference type="GO" id="GO:0005524">
    <property type="term" value="F:ATP binding"/>
    <property type="evidence" value="ECO:0007669"/>
    <property type="project" value="UniProtKB-KW"/>
</dbReference>
<gene>
    <name evidence="8" type="primary">thiD</name>
    <name evidence="8" type="ORF">ASILVAE211_14255</name>
</gene>
<evidence type="ECO:0000256" key="3">
    <source>
        <dbReference type="ARBA" id="ARBA00022679"/>
    </source>
</evidence>
<dbReference type="EC" id="2.7.1.49" evidence="2"/>
<dbReference type="GO" id="GO:0005829">
    <property type="term" value="C:cytosol"/>
    <property type="evidence" value="ECO:0007669"/>
    <property type="project" value="TreeGrafter"/>
</dbReference>
<evidence type="ECO:0000256" key="5">
    <source>
        <dbReference type="ARBA" id="ARBA00022777"/>
    </source>
</evidence>
<dbReference type="NCBIfam" id="TIGR00097">
    <property type="entry name" value="HMP-P_kinase"/>
    <property type="match status" value="1"/>
</dbReference>
<dbReference type="PANTHER" id="PTHR20858">
    <property type="entry name" value="PHOSPHOMETHYLPYRIMIDINE KINASE"/>
    <property type="match status" value="1"/>
</dbReference>
<dbReference type="CDD" id="cd01169">
    <property type="entry name" value="HMPP_kinase"/>
    <property type="match status" value="1"/>
</dbReference>
<evidence type="ECO:0000256" key="6">
    <source>
        <dbReference type="ARBA" id="ARBA00022840"/>
    </source>
</evidence>
<dbReference type="GO" id="GO:0009228">
    <property type="term" value="P:thiamine biosynthetic process"/>
    <property type="evidence" value="ECO:0007669"/>
    <property type="project" value="InterPro"/>
</dbReference>
<sequence>MASSKGRVLVIAGSDSGGGAGIQADIKSVMALGGFATTALTALTAQNTLGVMDVLPVPPAFLTAQIDAVMSDIGADAIKTGMLPDSATILAVADFIGRLSPRLPFVMDPVMVATSGDRLQSEDALTALKSRLLPLATVITPNIPEAELLLGRRISDEGAQREAAQALLATGAAAVLVKGGHLTGATVTDLLATRDGTIAITGERINSTSTHGTGCTLASAIATGLAQGMGLEDAVRRACAYVAAAIRKAPGLGRGHGPLAHNVTIDPARIAALQDRFIAA</sequence>
<protein>
    <recommendedName>
        <fullName evidence="2">hydroxymethylpyrimidine kinase</fullName>
        <ecNumber evidence="2">2.7.1.49</ecNumber>
    </recommendedName>
</protein>
<dbReference type="SUPFAM" id="SSF53613">
    <property type="entry name" value="Ribokinase-like"/>
    <property type="match status" value="1"/>
</dbReference>
<evidence type="ECO:0000313" key="8">
    <source>
        <dbReference type="EMBL" id="MCB8876352.1"/>
    </source>
</evidence>
<dbReference type="GO" id="GO:0008902">
    <property type="term" value="F:hydroxymethylpyrimidine kinase activity"/>
    <property type="evidence" value="ECO:0007669"/>
    <property type="project" value="UniProtKB-EC"/>
</dbReference>
<comment type="pathway">
    <text evidence="1">Cofactor biosynthesis; thiamine diphosphate biosynthesis.</text>
</comment>
<accession>A0A963YSS1</accession>
<dbReference type="RefSeq" id="WP_227322012.1">
    <property type="nucleotide sequence ID" value="NZ_JAESVB010000006.1"/>
</dbReference>
<keyword evidence="6" id="KW-0067">ATP-binding</keyword>
<keyword evidence="9" id="KW-1185">Reference proteome</keyword>
<evidence type="ECO:0000313" key="9">
    <source>
        <dbReference type="Proteomes" id="UP000708298"/>
    </source>
</evidence>
<dbReference type="Proteomes" id="UP000708298">
    <property type="component" value="Unassembled WGS sequence"/>
</dbReference>
<dbReference type="InterPro" id="IPR004399">
    <property type="entry name" value="HMP/HMP-P_kinase_dom"/>
</dbReference>
<keyword evidence="3 8" id="KW-0808">Transferase</keyword>
<feature type="domain" description="Pyridoxamine kinase/Phosphomethylpyrimidine kinase" evidence="7">
    <location>
        <begin position="15"/>
        <end position="259"/>
    </location>
</feature>
<proteinExistence type="predicted"/>
<dbReference type="InterPro" id="IPR029056">
    <property type="entry name" value="Ribokinase-like"/>
</dbReference>